<name>A0AAP0Q658_9MAGN</name>
<gene>
    <name evidence="2" type="ORF">Syun_001095</name>
</gene>
<comment type="caution">
    <text evidence="2">The sequence shown here is derived from an EMBL/GenBank/DDBJ whole genome shotgun (WGS) entry which is preliminary data.</text>
</comment>
<dbReference type="Proteomes" id="UP001420932">
    <property type="component" value="Unassembled WGS sequence"/>
</dbReference>
<dbReference type="EMBL" id="JBBNAF010000001">
    <property type="protein sequence ID" value="KAK9168955.1"/>
    <property type="molecule type" value="Genomic_DNA"/>
</dbReference>
<dbReference type="InterPro" id="IPR004252">
    <property type="entry name" value="Probable_transposase_24"/>
</dbReference>
<feature type="region of interest" description="Disordered" evidence="1">
    <location>
        <begin position="17"/>
        <end position="53"/>
    </location>
</feature>
<dbReference type="Pfam" id="PF03004">
    <property type="entry name" value="Transposase_24"/>
    <property type="match status" value="1"/>
</dbReference>
<evidence type="ECO:0000313" key="3">
    <source>
        <dbReference type="Proteomes" id="UP001420932"/>
    </source>
</evidence>
<evidence type="ECO:0000256" key="1">
    <source>
        <dbReference type="SAM" id="MobiDB-lite"/>
    </source>
</evidence>
<proteinExistence type="predicted"/>
<sequence length="266" mass="29849">MPSPRLLRQIRRCSLKSPRSQPVIRSPSSTLTSLPSSALTSLPSSALTSPPSALTLTRSSLSTTSILTSLSSESQFYFSNHLSAEKKMKYREYWAFVDFKAKFEKASQNRKNKKGGLGTGPSKHTGGTWSFWTYEDILALDKDEDDEVTPKDVFLHVHTKDHDGTEHGRVYGLGSLAKRKTRYENPGASTSLEPMVQRSELDAVVQRLAQFEAFMQSQLGMRLDLGASTFQKHRHHLKSIISRLGWIRLVHHSSSTTMMMKTTLFA</sequence>
<reference evidence="2 3" key="1">
    <citation type="submission" date="2024-01" db="EMBL/GenBank/DDBJ databases">
        <title>Genome assemblies of Stephania.</title>
        <authorList>
            <person name="Yang L."/>
        </authorList>
    </citation>
    <scope>NUCLEOTIDE SEQUENCE [LARGE SCALE GENOMIC DNA]</scope>
    <source>
        <strain evidence="2">YNDBR</strain>
        <tissue evidence="2">Leaf</tissue>
    </source>
</reference>
<dbReference type="PROSITE" id="PS00018">
    <property type="entry name" value="EF_HAND_1"/>
    <property type="match status" value="1"/>
</dbReference>
<feature type="compositionally biased region" description="Low complexity" evidence="1">
    <location>
        <begin position="26"/>
        <end position="53"/>
    </location>
</feature>
<dbReference type="InterPro" id="IPR018247">
    <property type="entry name" value="EF_Hand_1_Ca_BS"/>
</dbReference>
<accession>A0AAP0Q658</accession>
<protein>
    <submittedName>
        <fullName evidence="2">Uncharacterized protein</fullName>
    </submittedName>
</protein>
<organism evidence="2 3">
    <name type="scientific">Stephania yunnanensis</name>
    <dbReference type="NCBI Taxonomy" id="152371"/>
    <lineage>
        <taxon>Eukaryota</taxon>
        <taxon>Viridiplantae</taxon>
        <taxon>Streptophyta</taxon>
        <taxon>Embryophyta</taxon>
        <taxon>Tracheophyta</taxon>
        <taxon>Spermatophyta</taxon>
        <taxon>Magnoliopsida</taxon>
        <taxon>Ranunculales</taxon>
        <taxon>Menispermaceae</taxon>
        <taxon>Menispermoideae</taxon>
        <taxon>Cissampelideae</taxon>
        <taxon>Stephania</taxon>
    </lineage>
</organism>
<evidence type="ECO:0000313" key="2">
    <source>
        <dbReference type="EMBL" id="KAK9168955.1"/>
    </source>
</evidence>
<dbReference type="AlphaFoldDB" id="A0AAP0Q658"/>
<keyword evidence="3" id="KW-1185">Reference proteome</keyword>